<evidence type="ECO:0000313" key="1">
    <source>
        <dbReference type="EMBL" id="MFD1883118.1"/>
    </source>
</evidence>
<organism evidence="1 2">
    <name type="scientific">Paracoccus pacificus</name>
    <dbReference type="NCBI Taxonomy" id="1463598"/>
    <lineage>
        <taxon>Bacteria</taxon>
        <taxon>Pseudomonadati</taxon>
        <taxon>Pseudomonadota</taxon>
        <taxon>Alphaproteobacteria</taxon>
        <taxon>Rhodobacterales</taxon>
        <taxon>Paracoccaceae</taxon>
        <taxon>Paracoccus</taxon>
    </lineage>
</organism>
<gene>
    <name evidence="1" type="ORF">ACFSCT_15465</name>
</gene>
<evidence type="ECO:0000313" key="2">
    <source>
        <dbReference type="Proteomes" id="UP001597213"/>
    </source>
</evidence>
<dbReference type="Proteomes" id="UP001597213">
    <property type="component" value="Unassembled WGS sequence"/>
</dbReference>
<dbReference type="EMBL" id="JBHUEN010000043">
    <property type="protein sequence ID" value="MFD1883118.1"/>
    <property type="molecule type" value="Genomic_DNA"/>
</dbReference>
<comment type="caution">
    <text evidence="1">The sequence shown here is derived from an EMBL/GenBank/DDBJ whole genome shotgun (WGS) entry which is preliminary data.</text>
</comment>
<sequence length="70" mass="7679">MLDGASLVAIVGPDCQKIEDLIDEIVVGDGSSDARFLCTTSHPGETLEEVVYFVQQWERDADGAVRQIRL</sequence>
<dbReference type="RefSeq" id="WP_379144177.1">
    <property type="nucleotide sequence ID" value="NZ_JBHUEN010000043.1"/>
</dbReference>
<proteinExistence type="predicted"/>
<keyword evidence="2" id="KW-1185">Reference proteome</keyword>
<reference evidence="2" key="1">
    <citation type="journal article" date="2019" name="Int. J. Syst. Evol. Microbiol.">
        <title>The Global Catalogue of Microorganisms (GCM) 10K type strain sequencing project: providing services to taxonomists for standard genome sequencing and annotation.</title>
        <authorList>
            <consortium name="The Broad Institute Genomics Platform"/>
            <consortium name="The Broad Institute Genome Sequencing Center for Infectious Disease"/>
            <person name="Wu L."/>
            <person name="Ma J."/>
        </authorList>
    </citation>
    <scope>NUCLEOTIDE SEQUENCE [LARGE SCALE GENOMIC DNA]</scope>
    <source>
        <strain evidence="2">CCUG 56029</strain>
    </source>
</reference>
<name>A0ABW4RAY7_9RHOB</name>
<protein>
    <submittedName>
        <fullName evidence="1">Uncharacterized protein</fullName>
    </submittedName>
</protein>
<accession>A0ABW4RAY7</accession>